<dbReference type="AlphaFoldDB" id="A0A0V1J3B6"/>
<sequence length="139" mass="16191">MQRTIGEICRSIGVTLNSAFRLRLGLNDKPPLQEEKSRKNGDSRHISELQQRLADCTSLDFDLHRGCICLRRNDSFVLYYVLLFNEMQETKRKPALWKTDSNELKSHVTLYTMIHYLKRRIPVTSVVNVQSAKVLIKQN</sequence>
<organism evidence="1 2">
    <name type="scientific">Trichinella pseudospiralis</name>
    <name type="common">Parasitic roundworm</name>
    <dbReference type="NCBI Taxonomy" id="6337"/>
    <lineage>
        <taxon>Eukaryota</taxon>
        <taxon>Metazoa</taxon>
        <taxon>Ecdysozoa</taxon>
        <taxon>Nematoda</taxon>
        <taxon>Enoplea</taxon>
        <taxon>Dorylaimia</taxon>
        <taxon>Trichinellida</taxon>
        <taxon>Trichinellidae</taxon>
        <taxon>Trichinella</taxon>
    </lineage>
</organism>
<evidence type="ECO:0000313" key="2">
    <source>
        <dbReference type="Proteomes" id="UP000054805"/>
    </source>
</evidence>
<evidence type="ECO:0000313" key="1">
    <source>
        <dbReference type="EMBL" id="KRZ29487.1"/>
    </source>
</evidence>
<name>A0A0V1J3B6_TRIPS</name>
<gene>
    <name evidence="1" type="ORF">T4B_12331</name>
</gene>
<dbReference type="EMBL" id="JYDS01000045">
    <property type="protein sequence ID" value="KRZ29487.1"/>
    <property type="molecule type" value="Genomic_DNA"/>
</dbReference>
<protein>
    <submittedName>
        <fullName evidence="1">Uncharacterized protein</fullName>
    </submittedName>
</protein>
<keyword evidence="2" id="KW-1185">Reference proteome</keyword>
<proteinExistence type="predicted"/>
<reference evidence="1 2" key="1">
    <citation type="submission" date="2015-01" db="EMBL/GenBank/DDBJ databases">
        <title>Evolution of Trichinella species and genotypes.</title>
        <authorList>
            <person name="Korhonen P.K."/>
            <person name="Edoardo P."/>
            <person name="Giuseppe L.R."/>
            <person name="Gasser R.B."/>
        </authorList>
    </citation>
    <scope>NUCLEOTIDE SEQUENCE [LARGE SCALE GENOMIC DNA]</scope>
    <source>
        <strain evidence="1">ISS588</strain>
    </source>
</reference>
<accession>A0A0V1J3B6</accession>
<comment type="caution">
    <text evidence="1">The sequence shown here is derived from an EMBL/GenBank/DDBJ whole genome shotgun (WGS) entry which is preliminary data.</text>
</comment>
<dbReference type="Proteomes" id="UP000054805">
    <property type="component" value="Unassembled WGS sequence"/>
</dbReference>